<comment type="caution">
    <text evidence="1">The sequence shown here is derived from an EMBL/GenBank/DDBJ whole genome shotgun (WGS) entry which is preliminary data.</text>
</comment>
<gene>
    <name evidence="1" type="ORF">E2C01_099089</name>
</gene>
<accession>A0A5B7K2X7</accession>
<sequence length="60" mass="6890">MGLVLGRQLPALEWHPTKVSITEACVRHTSPLTLHISGNHWDPILKGHYYGYMHILSWQV</sequence>
<keyword evidence="2" id="KW-1185">Reference proteome</keyword>
<proteinExistence type="predicted"/>
<evidence type="ECO:0000313" key="2">
    <source>
        <dbReference type="Proteomes" id="UP000324222"/>
    </source>
</evidence>
<organism evidence="1 2">
    <name type="scientific">Portunus trituberculatus</name>
    <name type="common">Swimming crab</name>
    <name type="synonym">Neptunus trituberculatus</name>
    <dbReference type="NCBI Taxonomy" id="210409"/>
    <lineage>
        <taxon>Eukaryota</taxon>
        <taxon>Metazoa</taxon>
        <taxon>Ecdysozoa</taxon>
        <taxon>Arthropoda</taxon>
        <taxon>Crustacea</taxon>
        <taxon>Multicrustacea</taxon>
        <taxon>Malacostraca</taxon>
        <taxon>Eumalacostraca</taxon>
        <taxon>Eucarida</taxon>
        <taxon>Decapoda</taxon>
        <taxon>Pleocyemata</taxon>
        <taxon>Brachyura</taxon>
        <taxon>Eubrachyura</taxon>
        <taxon>Portunoidea</taxon>
        <taxon>Portunidae</taxon>
        <taxon>Portuninae</taxon>
        <taxon>Portunus</taxon>
    </lineage>
</organism>
<name>A0A5B7K2X7_PORTR</name>
<protein>
    <submittedName>
        <fullName evidence="1">Uncharacterized protein</fullName>
    </submittedName>
</protein>
<evidence type="ECO:0000313" key="1">
    <source>
        <dbReference type="EMBL" id="MPD03451.1"/>
    </source>
</evidence>
<dbReference type="EMBL" id="VSRR010136164">
    <property type="protein sequence ID" value="MPD03451.1"/>
    <property type="molecule type" value="Genomic_DNA"/>
</dbReference>
<dbReference type="AlphaFoldDB" id="A0A5B7K2X7"/>
<dbReference type="Proteomes" id="UP000324222">
    <property type="component" value="Unassembled WGS sequence"/>
</dbReference>
<reference evidence="1 2" key="1">
    <citation type="submission" date="2019-05" db="EMBL/GenBank/DDBJ databases">
        <title>Another draft genome of Portunus trituberculatus and its Hox gene families provides insights of decapod evolution.</title>
        <authorList>
            <person name="Jeong J.-H."/>
            <person name="Song I."/>
            <person name="Kim S."/>
            <person name="Choi T."/>
            <person name="Kim D."/>
            <person name="Ryu S."/>
            <person name="Kim W."/>
        </authorList>
    </citation>
    <scope>NUCLEOTIDE SEQUENCE [LARGE SCALE GENOMIC DNA]</scope>
    <source>
        <tissue evidence="1">Muscle</tissue>
    </source>
</reference>